<dbReference type="Proteomes" id="UP000521017">
    <property type="component" value="Unassembled WGS sequence"/>
</dbReference>
<protein>
    <recommendedName>
        <fullName evidence="3">Glycosyl transferase family 2</fullName>
    </recommendedName>
</protein>
<dbReference type="EMBL" id="JACHCC010000008">
    <property type="protein sequence ID" value="MBB6501213.1"/>
    <property type="molecule type" value="Genomic_DNA"/>
</dbReference>
<evidence type="ECO:0008006" key="3">
    <source>
        <dbReference type="Google" id="ProtNLM"/>
    </source>
</evidence>
<gene>
    <name evidence="1" type="ORF">HDF25_003376</name>
</gene>
<dbReference type="RefSeq" id="WP_184626722.1">
    <property type="nucleotide sequence ID" value="NZ_JACHCC010000008.1"/>
</dbReference>
<name>A0A7X0MLA4_9SPHI</name>
<reference evidence="1 2" key="1">
    <citation type="submission" date="2020-08" db="EMBL/GenBank/DDBJ databases">
        <title>Genomic Encyclopedia of Type Strains, Phase IV (KMG-V): Genome sequencing to study the core and pangenomes of soil and plant-associated prokaryotes.</title>
        <authorList>
            <person name="Whitman W."/>
        </authorList>
    </citation>
    <scope>NUCLEOTIDE SEQUENCE [LARGE SCALE GENOMIC DNA]</scope>
    <source>
        <strain evidence="1 2">M2T3</strain>
    </source>
</reference>
<dbReference type="Gene3D" id="3.90.550.10">
    <property type="entry name" value="Spore Coat Polysaccharide Biosynthesis Protein SpsA, Chain A"/>
    <property type="match status" value="1"/>
</dbReference>
<dbReference type="AlphaFoldDB" id="A0A7X0MLA4"/>
<accession>A0A7X0MLA4</accession>
<evidence type="ECO:0000313" key="2">
    <source>
        <dbReference type="Proteomes" id="UP000521017"/>
    </source>
</evidence>
<dbReference type="InterPro" id="IPR029044">
    <property type="entry name" value="Nucleotide-diphossugar_trans"/>
</dbReference>
<evidence type="ECO:0000313" key="1">
    <source>
        <dbReference type="EMBL" id="MBB6501213.1"/>
    </source>
</evidence>
<sequence>MGSIANYGYYNVILWKKNNRSRYCPKNILSLELDAEDYDYLLFLKFDSDQSYLIPNIENLIASIELIYDQNQTSFVVLTSRKDPPLYTASEDELVYSFSCKFQYFKKLVGSLNKTNHLSTDLLFQLLDKISKDNSDYKGILIRQIPFEVNSVISISDYDVIIPHRGDNQYLRNALSFLPRTGEAEIFVGIDQGLTKDLFQLKNDYTDVSFYNFKPNPVGPYVIRNRLIDLSDNKLIFFQDSDDMPCSDRFERISDYMRNHDCQLCGSHELRLDYYNRTVQSVRFPLDVTSALNSGPWHSLLHPTSAITRKAFYECGRLSEERIFGNDTKFLLNSFFTLKSIKNINEFLYIRKRHPGSLTTSPETMIGSTIRKKLGYTWSYDFELIKNGALKLENSSLKYEGSKLVFEVKKL</sequence>
<dbReference type="SUPFAM" id="SSF53448">
    <property type="entry name" value="Nucleotide-diphospho-sugar transferases"/>
    <property type="match status" value="1"/>
</dbReference>
<proteinExistence type="predicted"/>
<comment type="caution">
    <text evidence="1">The sequence shown here is derived from an EMBL/GenBank/DDBJ whole genome shotgun (WGS) entry which is preliminary data.</text>
</comment>
<organism evidence="1 2">
    <name type="scientific">Pedobacter cryoconitis</name>
    <dbReference type="NCBI Taxonomy" id="188932"/>
    <lineage>
        <taxon>Bacteria</taxon>
        <taxon>Pseudomonadati</taxon>
        <taxon>Bacteroidota</taxon>
        <taxon>Sphingobacteriia</taxon>
        <taxon>Sphingobacteriales</taxon>
        <taxon>Sphingobacteriaceae</taxon>
        <taxon>Pedobacter</taxon>
    </lineage>
</organism>
<dbReference type="CDD" id="cd00761">
    <property type="entry name" value="Glyco_tranf_GTA_type"/>
    <property type="match status" value="1"/>
</dbReference>